<sequence>MADTTSLSLVAATLNVANIPTLTPKTTTIVTTPTTTLIMHSPTNPISPTINIPTTPVIVHNTQGDCLPQAPGYGPIPSEDNMHSFYTSPLLRSPALDATTPYGYSLAFREANASYIGTEYLGFYELQAYSTTECVSRCLGWGISATQGEPEPRSTLSFPEGFDFSATPTYTPTLPTQVCNSFNIYFERSPAINLGPECKNAGSRTIIKCALWGEGDMHKESATNTGYREWDFEVVIAGSNGYRYGSEENDNVKKSAGEKTVTLDIAMEAVRKIIVGGVVGLMIVGAMGILED</sequence>
<dbReference type="Proteomes" id="UP000676310">
    <property type="component" value="Unassembled WGS sequence"/>
</dbReference>
<dbReference type="PANTHER" id="PTHR36578">
    <property type="entry name" value="CHROMOSOME 15, WHOLE GENOME SHOTGUN SEQUENCE"/>
    <property type="match status" value="1"/>
</dbReference>
<dbReference type="EMBL" id="CAJRGZ010000015">
    <property type="protein sequence ID" value="CAG5142864.1"/>
    <property type="molecule type" value="Genomic_DNA"/>
</dbReference>
<dbReference type="RefSeq" id="XP_043164769.1">
    <property type="nucleotide sequence ID" value="XM_043308834.1"/>
</dbReference>
<accession>A0A8J2N1I0</accession>
<keyword evidence="1" id="KW-0472">Membrane</keyword>
<dbReference type="OrthoDB" id="271448at2759"/>
<dbReference type="PANTHER" id="PTHR36578:SF1">
    <property type="entry name" value="APPLE DOMAIN-CONTAINING PROTEIN"/>
    <property type="match status" value="1"/>
</dbReference>
<gene>
    <name evidence="2" type="ORF">ALTATR162_LOCUS1239</name>
</gene>
<name>A0A8J2N1I0_9PLEO</name>
<dbReference type="GeneID" id="67012551"/>
<feature type="transmembrane region" description="Helical" evidence="1">
    <location>
        <begin position="273"/>
        <end position="290"/>
    </location>
</feature>
<evidence type="ECO:0000313" key="3">
    <source>
        <dbReference type="Proteomes" id="UP000676310"/>
    </source>
</evidence>
<keyword evidence="1" id="KW-0812">Transmembrane</keyword>
<proteinExistence type="predicted"/>
<comment type="caution">
    <text evidence="2">The sequence shown here is derived from an EMBL/GenBank/DDBJ whole genome shotgun (WGS) entry which is preliminary data.</text>
</comment>
<evidence type="ECO:0000256" key="1">
    <source>
        <dbReference type="SAM" id="Phobius"/>
    </source>
</evidence>
<dbReference type="AlphaFoldDB" id="A0A8J2N1I0"/>
<protein>
    <submittedName>
        <fullName evidence="2">Uncharacterized protein</fullName>
    </submittedName>
</protein>
<evidence type="ECO:0000313" key="2">
    <source>
        <dbReference type="EMBL" id="CAG5142864.1"/>
    </source>
</evidence>
<reference evidence="2" key="1">
    <citation type="submission" date="2021-05" db="EMBL/GenBank/DDBJ databases">
        <authorList>
            <person name="Stam R."/>
        </authorList>
    </citation>
    <scope>NUCLEOTIDE SEQUENCE</scope>
    <source>
        <strain evidence="2">CS162</strain>
    </source>
</reference>
<keyword evidence="3" id="KW-1185">Reference proteome</keyword>
<organism evidence="2 3">
    <name type="scientific">Alternaria atra</name>
    <dbReference type="NCBI Taxonomy" id="119953"/>
    <lineage>
        <taxon>Eukaryota</taxon>
        <taxon>Fungi</taxon>
        <taxon>Dikarya</taxon>
        <taxon>Ascomycota</taxon>
        <taxon>Pezizomycotina</taxon>
        <taxon>Dothideomycetes</taxon>
        <taxon>Pleosporomycetidae</taxon>
        <taxon>Pleosporales</taxon>
        <taxon>Pleosporineae</taxon>
        <taxon>Pleosporaceae</taxon>
        <taxon>Alternaria</taxon>
        <taxon>Alternaria sect. Ulocladioides</taxon>
    </lineage>
</organism>
<keyword evidence="1" id="KW-1133">Transmembrane helix</keyword>